<protein>
    <submittedName>
        <fullName evidence="6">HYD1 signature containing ADP-ribosyltransferase family protein</fullName>
    </submittedName>
</protein>
<feature type="region of interest" description="Disordered" evidence="2">
    <location>
        <begin position="154"/>
        <end position="197"/>
    </location>
</feature>
<feature type="region of interest" description="Disordered" evidence="2">
    <location>
        <begin position="18"/>
        <end position="43"/>
    </location>
</feature>
<evidence type="ECO:0000259" key="3">
    <source>
        <dbReference type="Pfam" id="PF15633"/>
    </source>
</evidence>
<name>A0AAU8LVP0_9BACT</name>
<dbReference type="Pfam" id="PF25023">
    <property type="entry name" value="TEN_YD-shell"/>
    <property type="match status" value="2"/>
</dbReference>
<dbReference type="InterPro" id="IPR006530">
    <property type="entry name" value="YD"/>
</dbReference>
<reference evidence="6" key="1">
    <citation type="journal article" date="2024" name="Syst. Appl. Microbiol.">
        <title>First single-strain enrichments of Electrothrix cable bacteria, description of E. aestuarii sp. nov. and E. rattekaaiensis sp. nov., and proposal of a cable bacteria taxonomy following the rules of the SeqCode.</title>
        <authorList>
            <person name="Plum-Jensen L.E."/>
            <person name="Schramm A."/>
            <person name="Marshall I.P.G."/>
        </authorList>
    </citation>
    <scope>NUCLEOTIDE SEQUENCE</scope>
    <source>
        <strain evidence="6">Rat1</strain>
    </source>
</reference>
<dbReference type="Pfam" id="PF05593">
    <property type="entry name" value="RHS_repeat"/>
    <property type="match status" value="6"/>
</dbReference>
<dbReference type="InterPro" id="IPR045351">
    <property type="entry name" value="DUF6531"/>
</dbReference>
<gene>
    <name evidence="6" type="ORF">Q3M24_00510</name>
</gene>
<dbReference type="PANTHER" id="PTHR32305">
    <property type="match status" value="1"/>
</dbReference>
<evidence type="ECO:0000256" key="1">
    <source>
        <dbReference type="ARBA" id="ARBA00022737"/>
    </source>
</evidence>
<dbReference type="NCBIfam" id="TIGR01643">
    <property type="entry name" value="YD_repeat_2x"/>
    <property type="match status" value="9"/>
</dbReference>
<feature type="compositionally biased region" description="Polar residues" evidence="2">
    <location>
        <begin position="182"/>
        <end position="195"/>
    </location>
</feature>
<feature type="domain" description="Teneurin-like YD-shell" evidence="5">
    <location>
        <begin position="787"/>
        <end position="975"/>
    </location>
</feature>
<evidence type="ECO:0000256" key="2">
    <source>
        <dbReference type="SAM" id="MobiDB-lite"/>
    </source>
</evidence>
<dbReference type="InterPro" id="IPR031325">
    <property type="entry name" value="RHS_repeat"/>
</dbReference>
<sequence>MTGQIDQSFSAGTKACLDTSGNGQCDSNEPSAQANSDGTYTITLPAESSSNFPIVVESATPSSNTPKKAVKLSAPAGKYNFVSPVSTAVQKQVYQGNSLAEAETAVRSRYSLPDDIDLYADYQENSVNPETAQVLMRVVEEVVRDYGIEVEEEAANAEGTDETTASRRVVRNRVSTTSSTAETDNGGTETSSSDVADSVGFTSSATVSADVAVAEEAGTTADEVQSKEVVASFVTASAESANVDNSISTINTVISNATSCTAIIKYDMYENYGPQPEQPDFIEAGADVTFKWRVYNAAKYCEAVDYRLAFEDSIPKSGTADFGGSDNPTFSLKPGEQTIVEARMPKAPEEVGDKFEVYYKILKSDGTALVDLPLGGLSSEFTIIPKVVDPEPQDCIATLAWTEPKADGGEVTPGADAKFIWFVTNTSEDCDAVDYHLGFNSAEPESQTADYGGMGHPRFTLLAGESGMVQAVILAPKEEGSYKATFDIYTHKDELIPTPDGLEPLYGELTVKEGEPIDPCDGVLAPTVQSVRLVQMGGGKVLVTADVPGNSDNLTVTLTLNGEEYTMSKLESGAYGAIGEGKKGGKNDYTVSAGNGCKFHELVFVDGVLDSYNSGVCCQDAMMSCENLRKCGRNQFANAKGHPVSTWNGNFAEMVTDGAVAGIGEADLFISRGYNSASALADPASVYEYTEEGRTRIAGPPQHFGTGWSSNLDSYLLVMDYAPLYEGVQIRFPDGHTQNFDKNGGAYEASTADNFDELTQDGSDFLLERKHSLEVWRFGLDGKLLEIKDKNGNKIEYTYSGDSVSKISDGHREITFTHDSEGHITEAKLPENIVISYEYDGDLLTAVTDGKGNTTSYTYGDNKQLTEIRTPAGFPSVQMSYDENYRVTSQTVGESELYSFVYDGEDVAESTTITDSYGNITVQKHDEDGRQSEIIHPDGTTEKFEHDDHQNRTYYKDPAGGEYHYSYDEKGNMLTLDGPLGLSKQWDYNDKSLVQSKTEKIDENKSRTFNYEYDENGNLVKFCLPLGDCGAITYTPNGLPEQLTDLRGNTTVNSYDSEGDLISVTDSEGAVTVFQHDGLGRITGKTKPLGNSYSYTYDENSNLTAVDGPLGFHIAYEYDVNNNLKKSLDPNGGEILYSYTDSGSIETVTNQLGFVTAFSYGLMNERTGVTDPEGREWNYIYNNMLRVTDVNGPLGYHQGFAYNALGLVTDSTDPEGRVKHVQYDDLGRPVEVTENYLPGAGEDSDTNVTTSFKYDLLGNRLSVTDPEGYEFTAQYDLQGRLIKRRDAESFEWEYSYDPMGNLLAELNPRGYTTAYTYTPTNRLQSVINPEQHSRTFAYNANGSLTELKDPMGILTAYNYNELDRRVSKIRNYQPAVNPDNETNVTTKFEYDLAGNLRFVTNPLNHKGEIKYDSAHRKTEVIDFEGGSTTLEYDKVNNLVRVTDAEGNSTAYSVDELDRLVSVTNAENETVSYAYDLIGNRTQLIQPDNTVTLYEFDGVYRLNKVHENYRTDQGAGNDVNALTAYSYDRRGLLTGIVNANGAETLFAHNGVGKLVQETDPLGMVWQYGYDGNRNRTSRRDAKGDLTEYGFFPDDMLQSIAYADGSTVAYQYDPNNNRTSMTDKLGQTTWNYDSLNRATEQNDPFNRVLAYSYDADSNRVGMTYPDGNQVAYEYSPNSWLKKMTDPAGQEINYSRDLVGNLTHIENPNQTETEIAYDKVYRTLKRINWQTTQGGKVNSGFEYTYNKLGNITKAVNEYGWRNPSVVTETYEYDGLHRLSYMNMSPLKNNGGMMETAYSYDPVGNRLSWESNDDLQTNTPFDGFYRSYEYNSANQMLTAEYAADKKNDDYIYEYSYDQNGNRINRQLIDRNGPQYGADYSYDPENRLAEVQDYQIVGGGKKEADHRIDRAFTTLEYDGGGRRLVQHYDPKQGGNGVDKRDEYVFDGLDPVAEYDMLNGQRTDYYRGAGGHLALMHQFKGGTQGQMYWYHYNNKGDVAGLTKHNGNSHHNYRYDPYGAVLPENGNFTDPHNHYTLTGKEFDENTGLVWFGSRHYEPETGVWMGQDVYRGGLNSPMSLHRYGYVNNNPVTGWDYYGYYWGESFVNGVVDGVVDGAKTAIKYRHEILDVAGMVPVLGIIPDAINAVAYLAEGDYVNASISGVAMIPALGQGATAGKYAAKAAPKVFKYAAKFGDEIVGAGIKYAPEVAYYGSKYGSKGLSYAKKSISSARGGYSYVQKGLAACKTKVDDVVKKFKGPPKKTLYHYTTEAGEQGILKSGVLNASQGAKNARHGAGQYFTDIVPEAIGGAIKATTEAGKLSLGQLSSKLFRVPWNSKKVTNYIEIDVTDLPVQQVAPNIFLNKSNTTLDVTNKIIRSGITLP</sequence>
<dbReference type="Pfam" id="PF20148">
    <property type="entry name" value="DUF6531"/>
    <property type="match status" value="1"/>
</dbReference>
<feature type="domain" description="Teneurin-like YD-shell" evidence="5">
    <location>
        <begin position="1268"/>
        <end position="1440"/>
    </location>
</feature>
<dbReference type="EMBL" id="CP159373">
    <property type="protein sequence ID" value="XCN73277.1"/>
    <property type="molecule type" value="Genomic_DNA"/>
</dbReference>
<reference evidence="6" key="2">
    <citation type="submission" date="2024-06" db="EMBL/GenBank/DDBJ databases">
        <authorList>
            <person name="Plum-Jensen L.E."/>
            <person name="Schramm A."/>
            <person name="Marshall I.P.G."/>
        </authorList>
    </citation>
    <scope>NUCLEOTIDE SEQUENCE</scope>
    <source>
        <strain evidence="6">Rat1</strain>
    </source>
</reference>
<evidence type="ECO:0000259" key="5">
    <source>
        <dbReference type="Pfam" id="PF25023"/>
    </source>
</evidence>
<dbReference type="Pfam" id="PF15633">
    <property type="entry name" value="Tox-ART-HYD1"/>
    <property type="match status" value="1"/>
</dbReference>
<dbReference type="PANTHER" id="PTHR32305:SF15">
    <property type="entry name" value="PROTEIN RHSA-RELATED"/>
    <property type="match status" value="1"/>
</dbReference>
<organism evidence="6">
    <name type="scientific">Candidatus Electrothrix aestuarii</name>
    <dbReference type="NCBI Taxonomy" id="3062594"/>
    <lineage>
        <taxon>Bacteria</taxon>
        <taxon>Pseudomonadati</taxon>
        <taxon>Thermodesulfobacteriota</taxon>
        <taxon>Desulfobulbia</taxon>
        <taxon>Desulfobulbales</taxon>
        <taxon>Desulfobulbaceae</taxon>
        <taxon>Candidatus Electrothrix</taxon>
    </lineage>
</organism>
<feature type="compositionally biased region" description="Low complexity" evidence="2">
    <location>
        <begin position="172"/>
        <end position="181"/>
    </location>
</feature>
<dbReference type="CDD" id="cd20745">
    <property type="entry name" value="FIX_RhsA_AHH_HNH-like"/>
    <property type="match status" value="1"/>
</dbReference>
<feature type="compositionally biased region" description="Polar residues" evidence="2">
    <location>
        <begin position="19"/>
        <end position="43"/>
    </location>
</feature>
<feature type="domain" description="DUF6531" evidence="4">
    <location>
        <begin position="641"/>
        <end position="740"/>
    </location>
</feature>
<dbReference type="InterPro" id="IPR050708">
    <property type="entry name" value="T6SS_VgrG/RHS"/>
</dbReference>
<dbReference type="NCBIfam" id="TIGR03696">
    <property type="entry name" value="Rhs_assc_core"/>
    <property type="match status" value="1"/>
</dbReference>
<dbReference type="InterPro" id="IPR022385">
    <property type="entry name" value="Rhs_assc_core"/>
</dbReference>
<dbReference type="InterPro" id="IPR028920">
    <property type="entry name" value="Tox-ART-HYD1_dom"/>
</dbReference>
<keyword evidence="1" id="KW-0677">Repeat</keyword>
<proteinExistence type="predicted"/>
<feature type="domain" description="Tox-ART-HYD1" evidence="3">
    <location>
        <begin position="2255"/>
        <end position="2365"/>
    </location>
</feature>
<dbReference type="InterPro" id="IPR056823">
    <property type="entry name" value="TEN-like_YD-shell"/>
</dbReference>
<evidence type="ECO:0000259" key="4">
    <source>
        <dbReference type="Pfam" id="PF20148"/>
    </source>
</evidence>
<dbReference type="Gene3D" id="2.180.10.10">
    <property type="entry name" value="RHS repeat-associated core"/>
    <property type="match status" value="6"/>
</dbReference>
<dbReference type="KEGG" id="eaj:Q3M24_00510"/>
<evidence type="ECO:0000313" key="6">
    <source>
        <dbReference type="EMBL" id="XCN73277.1"/>
    </source>
</evidence>
<accession>A0AAU8LVP0</accession>